<evidence type="ECO:0000313" key="2">
    <source>
        <dbReference type="EMBL" id="TWE12253.1"/>
    </source>
</evidence>
<sequence length="455" mass="48743">MIAADPPGWPQLDLPWTTDVVVRGPRIFWGGPLDVEGLAVGSVSAAVTAANSFATSRGSSWRSWVASGLVGASFDSIGRLRRDGEPLVAWGELSGFFRTGDGWVRLHGNYPHHARRLLDVLGASDRAGVQSKLLELTSLDAETRIRAAGGIAAAVRTEREWREHEHHRTAIAHRPLIELGTPTGQARALGASNSLPLDGIRVLDLTRVIAGPTASRFLGALGADVLRVDGPDHPELLDQHLDTGFAKHSAELDFVDPGNLDTTRQLAGSADVVLSAYRPGALRRFGLDAGNLLTEYPHLVVVELSAWGASGPWEHERGFDSIVQAATGVATTYARPDGTPGALPVQALDHATGYLMATAAMRLLARRSTEGGATASLALARTANWLQDQPCSSITSDGDAFDGPDCPLWLDEAESSYGRLEHVRPPYFTGEVPASYPTTPSRYAADPPEWWLDQK</sequence>
<dbReference type="GO" id="GO:0016740">
    <property type="term" value="F:transferase activity"/>
    <property type="evidence" value="ECO:0007669"/>
    <property type="project" value="UniProtKB-KW"/>
</dbReference>
<dbReference type="EMBL" id="VIVQ01000001">
    <property type="protein sequence ID" value="TWE12253.1"/>
    <property type="molecule type" value="Genomic_DNA"/>
</dbReference>
<dbReference type="RefSeq" id="WP_246104464.1">
    <property type="nucleotide sequence ID" value="NZ_VIVQ01000001.1"/>
</dbReference>
<gene>
    <name evidence="2" type="ORF">BKA23_1053</name>
</gene>
<protein>
    <submittedName>
        <fullName evidence="2">CoA transferase family III</fullName>
    </submittedName>
</protein>
<dbReference type="Pfam" id="PF02515">
    <property type="entry name" value="CoA_transf_3"/>
    <property type="match status" value="1"/>
</dbReference>
<keyword evidence="3" id="KW-1185">Reference proteome</keyword>
<name>A0A561E9G2_9MICO</name>
<evidence type="ECO:0000313" key="3">
    <source>
        <dbReference type="Proteomes" id="UP000318297"/>
    </source>
</evidence>
<dbReference type="PANTHER" id="PTHR48228:SF4">
    <property type="entry name" value="BLR3030 PROTEIN"/>
    <property type="match status" value="1"/>
</dbReference>
<reference evidence="2 3" key="1">
    <citation type="submission" date="2019-06" db="EMBL/GenBank/DDBJ databases">
        <title>Sequencing the genomes of 1000 actinobacteria strains.</title>
        <authorList>
            <person name="Klenk H.-P."/>
        </authorList>
    </citation>
    <scope>NUCLEOTIDE SEQUENCE [LARGE SCALE GENOMIC DNA]</scope>
    <source>
        <strain evidence="2 3">DSM 19560</strain>
    </source>
</reference>
<accession>A0A561E9G2</accession>
<dbReference type="InterPro" id="IPR003673">
    <property type="entry name" value="CoA-Trfase_fam_III"/>
</dbReference>
<feature type="region of interest" description="Disordered" evidence="1">
    <location>
        <begin position="435"/>
        <end position="455"/>
    </location>
</feature>
<dbReference type="Gene3D" id="3.40.50.10540">
    <property type="entry name" value="Crotonobetainyl-coa:carnitine coa-transferase, domain 1"/>
    <property type="match status" value="1"/>
</dbReference>
<dbReference type="SUPFAM" id="SSF89796">
    <property type="entry name" value="CoA-transferase family III (CaiB/BaiF)"/>
    <property type="match status" value="2"/>
</dbReference>
<dbReference type="InterPro" id="IPR023606">
    <property type="entry name" value="CoA-Trfase_III_dom_1_sf"/>
</dbReference>
<proteinExistence type="predicted"/>
<dbReference type="AlphaFoldDB" id="A0A561E9G2"/>
<dbReference type="PANTHER" id="PTHR48228">
    <property type="entry name" value="SUCCINYL-COA--D-CITRAMALATE COA-TRANSFERASE"/>
    <property type="match status" value="1"/>
</dbReference>
<organism evidence="2 3">
    <name type="scientific">Rudaeicoccus suwonensis</name>
    <dbReference type="NCBI Taxonomy" id="657409"/>
    <lineage>
        <taxon>Bacteria</taxon>
        <taxon>Bacillati</taxon>
        <taxon>Actinomycetota</taxon>
        <taxon>Actinomycetes</taxon>
        <taxon>Micrococcales</taxon>
        <taxon>Dermacoccaceae</taxon>
        <taxon>Rudaeicoccus</taxon>
    </lineage>
</organism>
<dbReference type="Proteomes" id="UP000318297">
    <property type="component" value="Unassembled WGS sequence"/>
</dbReference>
<comment type="caution">
    <text evidence="2">The sequence shown here is derived from an EMBL/GenBank/DDBJ whole genome shotgun (WGS) entry which is preliminary data.</text>
</comment>
<keyword evidence="2" id="KW-0808">Transferase</keyword>
<dbReference type="InterPro" id="IPR050509">
    <property type="entry name" value="CoA-transferase_III"/>
</dbReference>
<evidence type="ECO:0000256" key="1">
    <source>
        <dbReference type="SAM" id="MobiDB-lite"/>
    </source>
</evidence>